<dbReference type="InterPro" id="IPR050740">
    <property type="entry name" value="Aldehyde_DH_Superfamily"/>
</dbReference>
<dbReference type="OrthoDB" id="9762913at2"/>
<dbReference type="Gene3D" id="3.40.309.10">
    <property type="entry name" value="Aldehyde Dehydrogenase, Chain A, domain 2"/>
    <property type="match status" value="1"/>
</dbReference>
<dbReference type="EMBL" id="WNHB01000001">
    <property type="protein sequence ID" value="MTT30537.1"/>
    <property type="molecule type" value="Genomic_DNA"/>
</dbReference>
<reference evidence="4 5" key="1">
    <citation type="submission" date="2019-11" db="EMBL/GenBank/DDBJ databases">
        <title>Terrilactibacillus tamarindus sp. nov. BCM23-1 isolated from bark of Tamarindus indica.</title>
        <authorList>
            <person name="Kingkaew E."/>
            <person name="Tanasupawat S."/>
        </authorList>
    </citation>
    <scope>NUCLEOTIDE SEQUENCE [LARGE SCALE GENOMIC DNA]</scope>
    <source>
        <strain evidence="4 5">BCM23-1</strain>
    </source>
</reference>
<dbReference type="PANTHER" id="PTHR43353:SF5">
    <property type="entry name" value="SUCCINATE-SEMIALDEHYDE DEHYDROGENASE, MITOCHONDRIAL"/>
    <property type="match status" value="1"/>
</dbReference>
<dbReference type="InterPro" id="IPR016163">
    <property type="entry name" value="Ald_DH_C"/>
</dbReference>
<dbReference type="InterPro" id="IPR010102">
    <property type="entry name" value="Succ_semiAld_DH"/>
</dbReference>
<comment type="caution">
    <text evidence="4">The sequence shown here is derived from an EMBL/GenBank/DDBJ whole genome shotgun (WGS) entry which is preliminary data.</text>
</comment>
<name>A0A6N8CMY2_9BACI</name>
<dbReference type="Gene3D" id="3.40.605.10">
    <property type="entry name" value="Aldehyde Dehydrogenase, Chain A, domain 1"/>
    <property type="match status" value="1"/>
</dbReference>
<evidence type="ECO:0000256" key="2">
    <source>
        <dbReference type="ARBA" id="ARBA00023002"/>
    </source>
</evidence>
<dbReference type="InterPro" id="IPR015590">
    <property type="entry name" value="Aldehyde_DH_dom"/>
</dbReference>
<dbReference type="SUPFAM" id="SSF53720">
    <property type="entry name" value="ALDH-like"/>
    <property type="match status" value="1"/>
</dbReference>
<evidence type="ECO:0000256" key="1">
    <source>
        <dbReference type="ARBA" id="ARBA00009986"/>
    </source>
</evidence>
<dbReference type="FunFam" id="3.40.605.10:FF:000005">
    <property type="entry name" value="Succinate-semialdehyde dehydrogenase I"/>
    <property type="match status" value="1"/>
</dbReference>
<dbReference type="Proteomes" id="UP000440978">
    <property type="component" value="Unassembled WGS sequence"/>
</dbReference>
<dbReference type="AlphaFoldDB" id="A0A6N8CMY2"/>
<evidence type="ECO:0000259" key="3">
    <source>
        <dbReference type="Pfam" id="PF00171"/>
    </source>
</evidence>
<dbReference type="CDD" id="cd07103">
    <property type="entry name" value="ALDH_F5_SSADH_GabD"/>
    <property type="match status" value="1"/>
</dbReference>
<dbReference type="Pfam" id="PF00171">
    <property type="entry name" value="Aldedh"/>
    <property type="match status" value="1"/>
</dbReference>
<gene>
    <name evidence="4" type="ORF">GMB86_00725</name>
</gene>
<dbReference type="GO" id="GO:0009450">
    <property type="term" value="P:gamma-aminobutyric acid catabolic process"/>
    <property type="evidence" value="ECO:0007669"/>
    <property type="project" value="InterPro"/>
</dbReference>
<protein>
    <submittedName>
        <fullName evidence="4">Succinate-semialdehyde dehydrogenase</fullName>
        <ecNumber evidence="4">1.2.1.-</ecNumber>
    </submittedName>
</protein>
<dbReference type="PANTHER" id="PTHR43353">
    <property type="entry name" value="SUCCINATE-SEMIALDEHYDE DEHYDROGENASE, MITOCHONDRIAL"/>
    <property type="match status" value="1"/>
</dbReference>
<proteinExistence type="inferred from homology"/>
<dbReference type="NCBIfam" id="TIGR01780">
    <property type="entry name" value="SSADH"/>
    <property type="match status" value="1"/>
</dbReference>
<dbReference type="FunFam" id="3.40.309.10:FF:000004">
    <property type="entry name" value="Succinate-semialdehyde dehydrogenase I"/>
    <property type="match status" value="1"/>
</dbReference>
<organism evidence="4 5">
    <name type="scientific">Terrilactibacillus tamarindi</name>
    <dbReference type="NCBI Taxonomy" id="2599694"/>
    <lineage>
        <taxon>Bacteria</taxon>
        <taxon>Bacillati</taxon>
        <taxon>Bacillota</taxon>
        <taxon>Bacilli</taxon>
        <taxon>Bacillales</taxon>
        <taxon>Bacillaceae</taxon>
        <taxon>Terrilactibacillus</taxon>
    </lineage>
</organism>
<accession>A0A6N8CMY2</accession>
<dbReference type="InterPro" id="IPR016162">
    <property type="entry name" value="Ald_DH_N"/>
</dbReference>
<dbReference type="EC" id="1.2.1.-" evidence="4"/>
<comment type="similarity">
    <text evidence="1">Belongs to the aldehyde dehydrogenase family.</text>
</comment>
<keyword evidence="2 4" id="KW-0560">Oxidoreductase</keyword>
<dbReference type="RefSeq" id="WP_155215803.1">
    <property type="nucleotide sequence ID" value="NZ_WNHB01000001.1"/>
</dbReference>
<dbReference type="InterPro" id="IPR016161">
    <property type="entry name" value="Ald_DH/histidinol_DH"/>
</dbReference>
<sequence length="477" mass="51577">MTNYSLLNYINGEWTGEDLKKIEVVNPATGEKIGSVPSAGKEEALAAIKGANAAFRSWSALPAIKRADYLFKLQEIMLDRQEELAKIMTLENGKPLKEARGEVLYATSFLQWFGEEARRIYGRTIPGKTENHRMSVIKQPVGVVAAITPWNFPAAMITRKMAPALAAGCTFIVKPSELTPLSALKIAECCEEAGIPKGVFNVVCGDPKGIGEAFMTEDVVRKITFTGSTAVGKLLLRQSADGVKKASMELGGHAPFIVCDDADVDLAVENIVAAKFRNSGQVCVSPNRLYVQSSIYESFISKFAEKAKSLKVGNGLEEDVNVGPLIEKKGYEKVEHQVHDAIEKGATCVLGGKGRAENGAYFYQPTILKDVTSDMEIMNIETFGPVAPIQKFETIDEALELANDTPFGLAAYFFTTNVSTGTKLSEGLDYGIVGWNDALPSTAEAPFGGIKHSGLGSEGGTEGIEEYLETKYISMKI</sequence>
<feature type="domain" description="Aldehyde dehydrogenase" evidence="3">
    <location>
        <begin position="14"/>
        <end position="473"/>
    </location>
</feature>
<keyword evidence="5" id="KW-1185">Reference proteome</keyword>
<evidence type="ECO:0000313" key="4">
    <source>
        <dbReference type="EMBL" id="MTT30537.1"/>
    </source>
</evidence>
<dbReference type="GO" id="GO:0004777">
    <property type="term" value="F:succinate-semialdehyde dehydrogenase (NAD+) activity"/>
    <property type="evidence" value="ECO:0007669"/>
    <property type="project" value="TreeGrafter"/>
</dbReference>
<evidence type="ECO:0000313" key="5">
    <source>
        <dbReference type="Proteomes" id="UP000440978"/>
    </source>
</evidence>